<gene>
    <name evidence="2" type="ORF">J2S08_000436</name>
</gene>
<comment type="caution">
    <text evidence="2">The sequence shown here is derived from an EMBL/GenBank/DDBJ whole genome shotgun (WGS) entry which is preliminary data.</text>
</comment>
<feature type="signal peptide" evidence="1">
    <location>
        <begin position="1"/>
        <end position="22"/>
    </location>
</feature>
<evidence type="ECO:0000313" key="2">
    <source>
        <dbReference type="EMBL" id="MDQ0174603.1"/>
    </source>
</evidence>
<proteinExistence type="predicted"/>
<evidence type="ECO:0000313" key="3">
    <source>
        <dbReference type="Proteomes" id="UP001223586"/>
    </source>
</evidence>
<protein>
    <submittedName>
        <fullName evidence="2">Uncharacterized protein</fullName>
    </submittedName>
</protein>
<name>A0ABT9WN71_9BACI</name>
<reference evidence="2 3" key="1">
    <citation type="submission" date="2023-07" db="EMBL/GenBank/DDBJ databases">
        <title>Genomic Encyclopedia of Type Strains, Phase IV (KMG-IV): sequencing the most valuable type-strain genomes for metagenomic binning, comparative biology and taxonomic classification.</title>
        <authorList>
            <person name="Goeker M."/>
        </authorList>
    </citation>
    <scope>NUCLEOTIDE SEQUENCE [LARGE SCALE GENOMIC DNA]</scope>
    <source>
        <strain evidence="2 3">DSM 23837</strain>
    </source>
</reference>
<evidence type="ECO:0000256" key="1">
    <source>
        <dbReference type="SAM" id="SignalP"/>
    </source>
</evidence>
<feature type="chain" id="PRO_5046313811" evidence="1">
    <location>
        <begin position="23"/>
        <end position="44"/>
    </location>
</feature>
<keyword evidence="3" id="KW-1185">Reference proteome</keyword>
<dbReference type="EMBL" id="JAUSTT010000002">
    <property type="protein sequence ID" value="MDQ0174603.1"/>
    <property type="molecule type" value="Genomic_DNA"/>
</dbReference>
<dbReference type="RefSeq" id="WP_307226215.1">
    <property type="nucleotide sequence ID" value="NZ_JAUSTT010000002.1"/>
</dbReference>
<sequence>MKKKIGALLFALALFGATSASAASVITPNGPICYWTPAGWMCEY</sequence>
<keyword evidence="1" id="KW-0732">Signal</keyword>
<organism evidence="2 3">
    <name type="scientific">Bacillus chungangensis</name>
    <dbReference type="NCBI Taxonomy" id="587633"/>
    <lineage>
        <taxon>Bacteria</taxon>
        <taxon>Bacillati</taxon>
        <taxon>Bacillota</taxon>
        <taxon>Bacilli</taxon>
        <taxon>Bacillales</taxon>
        <taxon>Bacillaceae</taxon>
        <taxon>Bacillus</taxon>
    </lineage>
</organism>
<accession>A0ABT9WN71</accession>
<dbReference type="Proteomes" id="UP001223586">
    <property type="component" value="Unassembled WGS sequence"/>
</dbReference>